<gene>
    <name evidence="3" type="ORF">SAMN05216215_107415</name>
</gene>
<proteinExistence type="predicted"/>
<dbReference type="InterPro" id="IPR051550">
    <property type="entry name" value="SCF-Subunits/Alg-Epimerases"/>
</dbReference>
<sequence length="276" mass="29466">MPRKLQVAQDGRGAFTTIRDALDVAGREAVISIAPGDYQESIIIRRRHVTLAAIEPGTVTIADPQRKDAGISAEDSTVRLEGLVVRSAGKPAIEISGGEAQIIDCAACANTGTGVVVRNSAEATIRGTDISDSRNGLLITGDEHSRERPSVEVENCSIRNIAEDAITVRKGAVAQVRLCTVTHAGGRGIHLDSANSVSIEQCEIAHGSGTGIEVRSYQVTIFECWVHDLDGIGIVWGERAGGVLHSHLVENTAAPGILREYLWQGQIRVPARHFRS</sequence>
<dbReference type="SMART" id="SM00710">
    <property type="entry name" value="PbH1"/>
    <property type="match status" value="5"/>
</dbReference>
<dbReference type="InterPro" id="IPR011050">
    <property type="entry name" value="Pectin_lyase_fold/virulence"/>
</dbReference>
<dbReference type="STRING" id="418495.SAMN05216215_107415"/>
<dbReference type="RefSeq" id="WP_177226987.1">
    <property type="nucleotide sequence ID" value="NZ_FNOK01000074.1"/>
</dbReference>
<evidence type="ECO:0000256" key="1">
    <source>
        <dbReference type="ARBA" id="ARBA00022737"/>
    </source>
</evidence>
<keyword evidence="1" id="KW-0677">Repeat</keyword>
<dbReference type="InterPro" id="IPR012334">
    <property type="entry name" value="Pectin_lyas_fold"/>
</dbReference>
<dbReference type="Pfam" id="PF13229">
    <property type="entry name" value="Beta_helix"/>
    <property type="match status" value="1"/>
</dbReference>
<dbReference type="EMBL" id="FNOK01000074">
    <property type="protein sequence ID" value="SDZ44261.1"/>
    <property type="molecule type" value="Genomic_DNA"/>
</dbReference>
<protein>
    <submittedName>
        <fullName evidence="3">Right handed beta helix region</fullName>
    </submittedName>
</protein>
<dbReference type="PANTHER" id="PTHR22990">
    <property type="entry name" value="F-BOX ONLY PROTEIN"/>
    <property type="match status" value="1"/>
</dbReference>
<feature type="domain" description="Right handed beta helix" evidence="2">
    <location>
        <begin position="113"/>
        <end position="251"/>
    </location>
</feature>
<dbReference type="SUPFAM" id="SSF51126">
    <property type="entry name" value="Pectin lyase-like"/>
    <property type="match status" value="1"/>
</dbReference>
<reference evidence="4" key="1">
    <citation type="submission" date="2016-10" db="EMBL/GenBank/DDBJ databases">
        <authorList>
            <person name="Varghese N."/>
            <person name="Submissions S."/>
        </authorList>
    </citation>
    <scope>NUCLEOTIDE SEQUENCE [LARGE SCALE GENOMIC DNA]</scope>
    <source>
        <strain evidence="4">CGMCC 4.3530</strain>
    </source>
</reference>
<dbReference type="InterPro" id="IPR006626">
    <property type="entry name" value="PbH1"/>
</dbReference>
<dbReference type="PANTHER" id="PTHR22990:SF15">
    <property type="entry name" value="F-BOX ONLY PROTEIN 10"/>
    <property type="match status" value="1"/>
</dbReference>
<evidence type="ECO:0000259" key="2">
    <source>
        <dbReference type="Pfam" id="PF13229"/>
    </source>
</evidence>
<dbReference type="InterPro" id="IPR039448">
    <property type="entry name" value="Beta_helix"/>
</dbReference>
<evidence type="ECO:0000313" key="3">
    <source>
        <dbReference type="EMBL" id="SDZ44261.1"/>
    </source>
</evidence>
<organism evidence="3 4">
    <name type="scientific">Saccharopolyspora shandongensis</name>
    <dbReference type="NCBI Taxonomy" id="418495"/>
    <lineage>
        <taxon>Bacteria</taxon>
        <taxon>Bacillati</taxon>
        <taxon>Actinomycetota</taxon>
        <taxon>Actinomycetes</taxon>
        <taxon>Pseudonocardiales</taxon>
        <taxon>Pseudonocardiaceae</taxon>
        <taxon>Saccharopolyspora</taxon>
    </lineage>
</organism>
<name>A0A1H3T345_9PSEU</name>
<evidence type="ECO:0000313" key="4">
    <source>
        <dbReference type="Proteomes" id="UP000199529"/>
    </source>
</evidence>
<dbReference type="AlphaFoldDB" id="A0A1H3T345"/>
<dbReference type="Gene3D" id="2.160.20.10">
    <property type="entry name" value="Single-stranded right-handed beta-helix, Pectin lyase-like"/>
    <property type="match status" value="2"/>
</dbReference>
<dbReference type="Proteomes" id="UP000199529">
    <property type="component" value="Unassembled WGS sequence"/>
</dbReference>
<keyword evidence="4" id="KW-1185">Reference proteome</keyword>
<accession>A0A1H3T345</accession>